<evidence type="ECO:0000313" key="1">
    <source>
        <dbReference type="EMBL" id="KAJ7685976.1"/>
    </source>
</evidence>
<proteinExistence type="predicted"/>
<dbReference type="InterPro" id="IPR040521">
    <property type="entry name" value="KDZ"/>
</dbReference>
<dbReference type="AlphaFoldDB" id="A0AAD7D8V7"/>
<name>A0AAD7D8V7_MYCRO</name>
<organism evidence="1 2">
    <name type="scientific">Mycena rosella</name>
    <name type="common">Pink bonnet</name>
    <name type="synonym">Agaricus rosellus</name>
    <dbReference type="NCBI Taxonomy" id="1033263"/>
    <lineage>
        <taxon>Eukaryota</taxon>
        <taxon>Fungi</taxon>
        <taxon>Dikarya</taxon>
        <taxon>Basidiomycota</taxon>
        <taxon>Agaricomycotina</taxon>
        <taxon>Agaricomycetes</taxon>
        <taxon>Agaricomycetidae</taxon>
        <taxon>Agaricales</taxon>
        <taxon>Marasmiineae</taxon>
        <taxon>Mycenaceae</taxon>
        <taxon>Mycena</taxon>
    </lineage>
</organism>
<comment type="caution">
    <text evidence="1">The sequence shown here is derived from an EMBL/GenBank/DDBJ whole genome shotgun (WGS) entry which is preliminary data.</text>
</comment>
<feature type="non-terminal residue" evidence="1">
    <location>
        <position position="1"/>
    </location>
</feature>
<gene>
    <name evidence="1" type="ORF">B0H17DRAFT_940851</name>
</gene>
<evidence type="ECO:0000313" key="2">
    <source>
        <dbReference type="Proteomes" id="UP001221757"/>
    </source>
</evidence>
<accession>A0AAD7D8V7</accession>
<protein>
    <submittedName>
        <fullName evidence="1">Uncharacterized protein</fullName>
    </submittedName>
</protein>
<dbReference type="EMBL" id="JARKIE010000100">
    <property type="protein sequence ID" value="KAJ7685976.1"/>
    <property type="molecule type" value="Genomic_DNA"/>
</dbReference>
<keyword evidence="2" id="KW-1185">Reference proteome</keyword>
<dbReference type="Pfam" id="PF18758">
    <property type="entry name" value="KDZ"/>
    <property type="match status" value="1"/>
</dbReference>
<sequence length="58" mass="6503">GHFRGETAEMLWVFLNPLGSSTRQITGTAWHNIINFVMDTWNMLKILSQGNVASPSVQ</sequence>
<reference evidence="1" key="1">
    <citation type="submission" date="2023-03" db="EMBL/GenBank/DDBJ databases">
        <title>Massive genome expansion in bonnet fungi (Mycena s.s.) driven by repeated elements and novel gene families across ecological guilds.</title>
        <authorList>
            <consortium name="Lawrence Berkeley National Laboratory"/>
            <person name="Harder C.B."/>
            <person name="Miyauchi S."/>
            <person name="Viragh M."/>
            <person name="Kuo A."/>
            <person name="Thoen E."/>
            <person name="Andreopoulos B."/>
            <person name="Lu D."/>
            <person name="Skrede I."/>
            <person name="Drula E."/>
            <person name="Henrissat B."/>
            <person name="Morin E."/>
            <person name="Kohler A."/>
            <person name="Barry K."/>
            <person name="LaButti K."/>
            <person name="Morin E."/>
            <person name="Salamov A."/>
            <person name="Lipzen A."/>
            <person name="Mereny Z."/>
            <person name="Hegedus B."/>
            <person name="Baldrian P."/>
            <person name="Stursova M."/>
            <person name="Weitz H."/>
            <person name="Taylor A."/>
            <person name="Grigoriev I.V."/>
            <person name="Nagy L.G."/>
            <person name="Martin F."/>
            <person name="Kauserud H."/>
        </authorList>
    </citation>
    <scope>NUCLEOTIDE SEQUENCE</scope>
    <source>
        <strain evidence="1">CBHHK067</strain>
    </source>
</reference>
<dbReference type="Proteomes" id="UP001221757">
    <property type="component" value="Unassembled WGS sequence"/>
</dbReference>